<reference evidence="4" key="2">
    <citation type="submission" date="2023-06" db="EMBL/GenBank/DDBJ databases">
        <authorList>
            <person name="Swenson N.G."/>
            <person name="Wegrzyn J.L."/>
            <person name="Mcevoy S.L."/>
        </authorList>
    </citation>
    <scope>NUCLEOTIDE SEQUENCE</scope>
    <source>
        <strain evidence="4">NS2018</strain>
        <tissue evidence="4">Leaf</tissue>
    </source>
</reference>
<accession>A0AA39SQN5</accession>
<gene>
    <name evidence="4" type="ORF">LWI29_031498</name>
</gene>
<name>A0AA39SQN5_ACESA</name>
<reference evidence="4" key="1">
    <citation type="journal article" date="2022" name="Plant J.">
        <title>Strategies of tolerance reflected in two North American maple genomes.</title>
        <authorList>
            <person name="McEvoy S.L."/>
            <person name="Sezen U.U."/>
            <person name="Trouern-Trend A."/>
            <person name="McMahon S.M."/>
            <person name="Schaberg P.G."/>
            <person name="Yang J."/>
            <person name="Wegrzyn J.L."/>
            <person name="Swenson N.G."/>
        </authorList>
    </citation>
    <scope>NUCLEOTIDE SEQUENCE</scope>
    <source>
        <strain evidence="4">NS2018</strain>
    </source>
</reference>
<dbReference type="InterPro" id="IPR036875">
    <property type="entry name" value="Znf_CCHC_sf"/>
</dbReference>
<dbReference type="GO" id="GO:0008270">
    <property type="term" value="F:zinc ion binding"/>
    <property type="evidence" value="ECO:0007669"/>
    <property type="project" value="UniProtKB-KW"/>
</dbReference>
<dbReference type="SUPFAM" id="SSF57756">
    <property type="entry name" value="Retrovirus zinc finger-like domains"/>
    <property type="match status" value="1"/>
</dbReference>
<keyword evidence="1" id="KW-0863">Zinc-finger</keyword>
<keyword evidence="1" id="KW-0862">Zinc</keyword>
<protein>
    <recommendedName>
        <fullName evidence="3">CCHC-type domain-containing protein</fullName>
    </recommendedName>
</protein>
<dbReference type="Proteomes" id="UP001168877">
    <property type="component" value="Unassembled WGS sequence"/>
</dbReference>
<dbReference type="AlphaFoldDB" id="A0AA39SQN5"/>
<dbReference type="Pfam" id="PF14223">
    <property type="entry name" value="Retrotran_gag_2"/>
    <property type="match status" value="1"/>
</dbReference>
<evidence type="ECO:0000256" key="2">
    <source>
        <dbReference type="SAM" id="MobiDB-lite"/>
    </source>
</evidence>
<dbReference type="InterPro" id="IPR001878">
    <property type="entry name" value="Znf_CCHC"/>
</dbReference>
<feature type="compositionally biased region" description="Polar residues" evidence="2">
    <location>
        <begin position="222"/>
        <end position="235"/>
    </location>
</feature>
<dbReference type="GO" id="GO:0003676">
    <property type="term" value="F:nucleic acid binding"/>
    <property type="evidence" value="ECO:0007669"/>
    <property type="project" value="InterPro"/>
</dbReference>
<sequence length="258" mass="29340">MGAKFKFKKFNESNFTLWKMKIRVILMKDNCLAAISERPTEITDDDEWNKIDGNAVANLHLALADGVLSSVAEKKMAKEIWDTLTKLYEAKSLHHKIFLKRRLYTVRMVESLSITNHCNTLNTLFSPLIVLDYLLFNDITSVVLEEESRRKNREDKLANSQQAEALSMTRERLMERGPSGSHNHGRSKSRSKKNIKCYYCGKKRHVKSECWLNKKSGGNKAPKSSNSQGCVASTSDDGEVLYNEATTVVEGRKQFADV</sequence>
<dbReference type="PANTHER" id="PTHR47481:SF14">
    <property type="entry name" value="RETROTRANSPOSON COPIA-LIKE N-TERMINAL DOMAIN-CONTAINING PROTEIN"/>
    <property type="match status" value="1"/>
</dbReference>
<dbReference type="PANTHER" id="PTHR47481">
    <property type="match status" value="1"/>
</dbReference>
<comment type="caution">
    <text evidence="4">The sequence shown here is derived from an EMBL/GenBank/DDBJ whole genome shotgun (WGS) entry which is preliminary data.</text>
</comment>
<organism evidence="4 5">
    <name type="scientific">Acer saccharum</name>
    <name type="common">Sugar maple</name>
    <dbReference type="NCBI Taxonomy" id="4024"/>
    <lineage>
        <taxon>Eukaryota</taxon>
        <taxon>Viridiplantae</taxon>
        <taxon>Streptophyta</taxon>
        <taxon>Embryophyta</taxon>
        <taxon>Tracheophyta</taxon>
        <taxon>Spermatophyta</taxon>
        <taxon>Magnoliopsida</taxon>
        <taxon>eudicotyledons</taxon>
        <taxon>Gunneridae</taxon>
        <taxon>Pentapetalae</taxon>
        <taxon>rosids</taxon>
        <taxon>malvids</taxon>
        <taxon>Sapindales</taxon>
        <taxon>Sapindaceae</taxon>
        <taxon>Hippocastanoideae</taxon>
        <taxon>Acereae</taxon>
        <taxon>Acer</taxon>
    </lineage>
</organism>
<proteinExistence type="predicted"/>
<dbReference type="PROSITE" id="PS50158">
    <property type="entry name" value="ZF_CCHC"/>
    <property type="match status" value="1"/>
</dbReference>
<keyword evidence="1" id="KW-0479">Metal-binding</keyword>
<evidence type="ECO:0000313" key="4">
    <source>
        <dbReference type="EMBL" id="KAK0593129.1"/>
    </source>
</evidence>
<feature type="domain" description="CCHC-type" evidence="3">
    <location>
        <begin position="196"/>
        <end position="210"/>
    </location>
</feature>
<evidence type="ECO:0000256" key="1">
    <source>
        <dbReference type="PROSITE-ProRule" id="PRU00047"/>
    </source>
</evidence>
<keyword evidence="5" id="KW-1185">Reference proteome</keyword>
<evidence type="ECO:0000313" key="5">
    <source>
        <dbReference type="Proteomes" id="UP001168877"/>
    </source>
</evidence>
<feature type="region of interest" description="Disordered" evidence="2">
    <location>
        <begin position="213"/>
        <end position="236"/>
    </location>
</feature>
<evidence type="ECO:0000259" key="3">
    <source>
        <dbReference type="PROSITE" id="PS50158"/>
    </source>
</evidence>
<dbReference type="EMBL" id="JAUESC010000380">
    <property type="protein sequence ID" value="KAK0593129.1"/>
    <property type="molecule type" value="Genomic_DNA"/>
</dbReference>